<evidence type="ECO:0000313" key="2">
    <source>
        <dbReference type="Proteomes" id="UP001460270"/>
    </source>
</evidence>
<comment type="caution">
    <text evidence="1">The sequence shown here is derived from an EMBL/GenBank/DDBJ whole genome shotgun (WGS) entry which is preliminary data.</text>
</comment>
<proteinExistence type="predicted"/>
<keyword evidence="2" id="KW-1185">Reference proteome</keyword>
<name>A0AAW0MJB2_9GOBI</name>
<evidence type="ECO:0000313" key="1">
    <source>
        <dbReference type="EMBL" id="KAK7879216.1"/>
    </source>
</evidence>
<dbReference type="AlphaFoldDB" id="A0AAW0MJB2"/>
<organism evidence="1 2">
    <name type="scientific">Mugilogobius chulae</name>
    <name type="common">yellowstripe goby</name>
    <dbReference type="NCBI Taxonomy" id="88201"/>
    <lineage>
        <taxon>Eukaryota</taxon>
        <taxon>Metazoa</taxon>
        <taxon>Chordata</taxon>
        <taxon>Craniata</taxon>
        <taxon>Vertebrata</taxon>
        <taxon>Euteleostomi</taxon>
        <taxon>Actinopterygii</taxon>
        <taxon>Neopterygii</taxon>
        <taxon>Teleostei</taxon>
        <taxon>Neoteleostei</taxon>
        <taxon>Acanthomorphata</taxon>
        <taxon>Gobiaria</taxon>
        <taxon>Gobiiformes</taxon>
        <taxon>Gobioidei</taxon>
        <taxon>Gobiidae</taxon>
        <taxon>Gobionellinae</taxon>
        <taxon>Mugilogobius</taxon>
    </lineage>
</organism>
<dbReference type="EMBL" id="JBBPFD010000315">
    <property type="protein sequence ID" value="KAK7879216.1"/>
    <property type="molecule type" value="Genomic_DNA"/>
</dbReference>
<dbReference type="PANTHER" id="PTHR16155">
    <property type="entry name" value="DED DOMAIN-CONTAINING PROTEIN"/>
    <property type="match status" value="1"/>
</dbReference>
<accession>A0AAW0MJB2</accession>
<reference evidence="2" key="1">
    <citation type="submission" date="2024-04" db="EMBL/GenBank/DDBJ databases">
        <title>Salinicola lusitanus LLJ914,a marine bacterium isolated from the Okinawa Trough.</title>
        <authorList>
            <person name="Li J."/>
        </authorList>
    </citation>
    <scope>NUCLEOTIDE SEQUENCE [LARGE SCALE GENOMIC DNA]</scope>
</reference>
<dbReference type="InterPro" id="IPR011990">
    <property type="entry name" value="TPR-like_helical_dom_sf"/>
</dbReference>
<gene>
    <name evidence="1" type="ORF">WMY93_033997</name>
</gene>
<dbReference type="Gene3D" id="1.25.40.10">
    <property type="entry name" value="Tetratricopeptide repeat domain"/>
    <property type="match status" value="1"/>
</dbReference>
<dbReference type="SUPFAM" id="SSF48452">
    <property type="entry name" value="TPR-like"/>
    <property type="match status" value="1"/>
</dbReference>
<sequence>MTQSDIAKGLITNPVLLKHRFARDEFLKFIRALVIRRMKKSRGDLYDTAFSPLITHIENTEGLSKAIELMKDAYNSLGKDGFVAQQLARLLYTNKRFDEALEWAEKAKSRLPFNTFILDTVGQVYKQQFFYLFDNLKEEPTPEEGVQIISIALQAISAFQDSENTPNMEAGSLSVSYFGEVDVACSLLSFLSKVDVFASEGGKLQLIKYLLTDYIPETVKKPWQTFHAQLKGLQKSLENALELISEDLCYFQTENTEEDDELDARDPDQIYNPGEWLTEKQRVYDDFFIHKLDVSSAMAAASLSQRPDMGSDRIPIAPKS</sequence>
<dbReference type="Proteomes" id="UP001460270">
    <property type="component" value="Unassembled WGS sequence"/>
</dbReference>
<dbReference type="PANTHER" id="PTHR16155:SF3">
    <property type="entry name" value="STERILE ALPHA MOTIF DOMAIN-CONTAINING PROTEIN 9-LIKE"/>
    <property type="match status" value="1"/>
</dbReference>
<dbReference type="GO" id="GO:0005737">
    <property type="term" value="C:cytoplasm"/>
    <property type="evidence" value="ECO:0007669"/>
    <property type="project" value="TreeGrafter"/>
</dbReference>
<protein>
    <submittedName>
        <fullName evidence="1">Uncharacterized protein</fullName>
    </submittedName>
</protein>